<feature type="compositionally biased region" description="Polar residues" evidence="1">
    <location>
        <begin position="402"/>
        <end position="413"/>
    </location>
</feature>
<sequence>MLGLELTACLWLSFPLVFRLLAPPRSLAPAFPGIPNLRYLRHPLLAITARHSLKPGHLRYTASNTMTRFNHGYSVLNPPRSRPLMPLDINQVGTSQQQAADYDTYMDMYAEEDHKRRHGPHIPQFDAELQDAIIMYSPIKQGKVEKMWKQLEREEQEWRMSDDANPFLCGTLNSSAVGNTGRYTLSSLFSDHDDVEDDEDFLLGELRSDAAYMAACEGRLEPSLDLHIRELPTLPPSSSEGDIMAVDTTLAFADVFDSTMFDDGDFVDVSLSGSSSSSSSSLLSTSDSPFVQFFSTPKKDTPFHSNHSEMVSLSPFFPAMTSSIPAPDIASSGEAPSPLSATVTPELSSLLTPDDATFPSFLMNEFDGICECNTPSFASTSLPDESSSSLRVDVSHSEEESPISSARFPSSVSPVRNSIGLSFRKVPILGSPEKAELYNRRFSRMINQSQLD</sequence>
<protein>
    <submittedName>
        <fullName evidence="3">Uncharacterized protein</fullName>
    </submittedName>
</protein>
<evidence type="ECO:0000313" key="3">
    <source>
        <dbReference type="EMBL" id="KZT60684.1"/>
    </source>
</evidence>
<dbReference type="OrthoDB" id="10622559at2759"/>
<dbReference type="Proteomes" id="UP000076842">
    <property type="component" value="Unassembled WGS sequence"/>
</dbReference>
<feature type="compositionally biased region" description="Low complexity" evidence="1">
    <location>
        <begin position="379"/>
        <end position="392"/>
    </location>
</feature>
<feature type="chain" id="PRO_5007859351" evidence="2">
    <location>
        <begin position="20"/>
        <end position="452"/>
    </location>
</feature>
<feature type="region of interest" description="Disordered" evidence="1">
    <location>
        <begin position="379"/>
        <end position="413"/>
    </location>
</feature>
<evidence type="ECO:0000256" key="2">
    <source>
        <dbReference type="SAM" id="SignalP"/>
    </source>
</evidence>
<dbReference type="EMBL" id="KV423929">
    <property type="protein sequence ID" value="KZT60684.1"/>
    <property type="molecule type" value="Genomic_DNA"/>
</dbReference>
<evidence type="ECO:0000313" key="4">
    <source>
        <dbReference type="Proteomes" id="UP000076842"/>
    </source>
</evidence>
<gene>
    <name evidence="3" type="ORF">CALCODRAFT_515273</name>
</gene>
<name>A0A165IKA0_9BASI</name>
<evidence type="ECO:0000256" key="1">
    <source>
        <dbReference type="SAM" id="MobiDB-lite"/>
    </source>
</evidence>
<keyword evidence="4" id="KW-1185">Reference proteome</keyword>
<feature type="signal peptide" evidence="2">
    <location>
        <begin position="1"/>
        <end position="19"/>
    </location>
</feature>
<keyword evidence="2" id="KW-0732">Signal</keyword>
<dbReference type="AlphaFoldDB" id="A0A165IKA0"/>
<accession>A0A165IKA0</accession>
<proteinExistence type="predicted"/>
<dbReference type="InParanoid" id="A0A165IKA0"/>
<reference evidence="3 4" key="1">
    <citation type="journal article" date="2016" name="Mol. Biol. Evol.">
        <title>Comparative Genomics of Early-Diverging Mushroom-Forming Fungi Provides Insights into the Origins of Lignocellulose Decay Capabilities.</title>
        <authorList>
            <person name="Nagy L.G."/>
            <person name="Riley R."/>
            <person name="Tritt A."/>
            <person name="Adam C."/>
            <person name="Daum C."/>
            <person name="Floudas D."/>
            <person name="Sun H."/>
            <person name="Yadav J.S."/>
            <person name="Pangilinan J."/>
            <person name="Larsson K.H."/>
            <person name="Matsuura K."/>
            <person name="Barry K."/>
            <person name="Labutti K."/>
            <person name="Kuo R."/>
            <person name="Ohm R.A."/>
            <person name="Bhattacharya S.S."/>
            <person name="Shirouzu T."/>
            <person name="Yoshinaga Y."/>
            <person name="Martin F.M."/>
            <person name="Grigoriev I.V."/>
            <person name="Hibbett D.S."/>
        </authorList>
    </citation>
    <scope>NUCLEOTIDE SEQUENCE [LARGE SCALE GENOMIC DNA]</scope>
    <source>
        <strain evidence="3 4">HHB12733</strain>
    </source>
</reference>
<organism evidence="3 4">
    <name type="scientific">Calocera cornea HHB12733</name>
    <dbReference type="NCBI Taxonomy" id="1353952"/>
    <lineage>
        <taxon>Eukaryota</taxon>
        <taxon>Fungi</taxon>
        <taxon>Dikarya</taxon>
        <taxon>Basidiomycota</taxon>
        <taxon>Agaricomycotina</taxon>
        <taxon>Dacrymycetes</taxon>
        <taxon>Dacrymycetales</taxon>
        <taxon>Dacrymycetaceae</taxon>
        <taxon>Calocera</taxon>
    </lineage>
</organism>